<evidence type="ECO:0000313" key="3">
    <source>
        <dbReference type="Proteomes" id="UP000222542"/>
    </source>
</evidence>
<dbReference type="InterPro" id="IPR040283">
    <property type="entry name" value="DDB_G0292058-like"/>
</dbReference>
<dbReference type="STRING" id="4072.A0A2G2ZAN6"/>
<organism evidence="2 3">
    <name type="scientific">Capsicum annuum</name>
    <name type="common">Capsicum pepper</name>
    <dbReference type="NCBI Taxonomy" id="4072"/>
    <lineage>
        <taxon>Eukaryota</taxon>
        <taxon>Viridiplantae</taxon>
        <taxon>Streptophyta</taxon>
        <taxon>Embryophyta</taxon>
        <taxon>Tracheophyta</taxon>
        <taxon>Spermatophyta</taxon>
        <taxon>Magnoliopsida</taxon>
        <taxon>eudicotyledons</taxon>
        <taxon>Gunneridae</taxon>
        <taxon>Pentapetalae</taxon>
        <taxon>asterids</taxon>
        <taxon>lamiids</taxon>
        <taxon>Solanales</taxon>
        <taxon>Solanaceae</taxon>
        <taxon>Solanoideae</taxon>
        <taxon>Capsiceae</taxon>
        <taxon>Capsicum</taxon>
    </lineage>
</organism>
<dbReference type="EMBL" id="AYRZ02000006">
    <property type="protein sequence ID" value="PHT79073.1"/>
    <property type="molecule type" value="Genomic_DNA"/>
</dbReference>
<reference evidence="2 3" key="1">
    <citation type="journal article" date="2014" name="Nat. Genet.">
        <title>Genome sequence of the hot pepper provides insights into the evolution of pungency in Capsicum species.</title>
        <authorList>
            <person name="Kim S."/>
            <person name="Park M."/>
            <person name="Yeom S.I."/>
            <person name="Kim Y.M."/>
            <person name="Lee J.M."/>
            <person name="Lee H.A."/>
            <person name="Seo E."/>
            <person name="Choi J."/>
            <person name="Cheong K."/>
            <person name="Kim K.T."/>
            <person name="Jung K."/>
            <person name="Lee G.W."/>
            <person name="Oh S.K."/>
            <person name="Bae C."/>
            <person name="Kim S.B."/>
            <person name="Lee H.Y."/>
            <person name="Kim S.Y."/>
            <person name="Kim M.S."/>
            <person name="Kang B.C."/>
            <person name="Jo Y.D."/>
            <person name="Yang H.B."/>
            <person name="Jeong H.J."/>
            <person name="Kang W.H."/>
            <person name="Kwon J.K."/>
            <person name="Shin C."/>
            <person name="Lim J.Y."/>
            <person name="Park J.H."/>
            <person name="Huh J.H."/>
            <person name="Kim J.S."/>
            <person name="Kim B.D."/>
            <person name="Cohen O."/>
            <person name="Paran I."/>
            <person name="Suh M.C."/>
            <person name="Lee S.B."/>
            <person name="Kim Y.K."/>
            <person name="Shin Y."/>
            <person name="Noh S.J."/>
            <person name="Park J."/>
            <person name="Seo Y.S."/>
            <person name="Kwon S.Y."/>
            <person name="Kim H.A."/>
            <person name="Park J.M."/>
            <person name="Kim H.J."/>
            <person name="Choi S.B."/>
            <person name="Bosland P.W."/>
            <person name="Reeves G."/>
            <person name="Jo S.H."/>
            <person name="Lee B.W."/>
            <person name="Cho H.T."/>
            <person name="Choi H.S."/>
            <person name="Lee M.S."/>
            <person name="Yu Y."/>
            <person name="Do Choi Y."/>
            <person name="Park B.S."/>
            <person name="van Deynze A."/>
            <person name="Ashrafi H."/>
            <person name="Hill T."/>
            <person name="Kim W.T."/>
            <person name="Pai H.S."/>
            <person name="Ahn H.K."/>
            <person name="Yeam I."/>
            <person name="Giovannoni J.J."/>
            <person name="Rose J.K."/>
            <person name="Sorensen I."/>
            <person name="Lee S.J."/>
            <person name="Kim R.W."/>
            <person name="Choi I.Y."/>
            <person name="Choi B.S."/>
            <person name="Lim J.S."/>
            <person name="Lee Y.H."/>
            <person name="Choi D."/>
        </authorList>
    </citation>
    <scope>NUCLEOTIDE SEQUENCE [LARGE SCALE GENOMIC DNA]</scope>
    <source>
        <strain evidence="3">cv. CM334</strain>
    </source>
</reference>
<feature type="transmembrane region" description="Helical" evidence="1">
    <location>
        <begin position="69"/>
        <end position="88"/>
    </location>
</feature>
<feature type="transmembrane region" description="Helical" evidence="1">
    <location>
        <begin position="174"/>
        <end position="199"/>
    </location>
</feature>
<evidence type="ECO:0000313" key="2">
    <source>
        <dbReference type="EMBL" id="PHT79073.1"/>
    </source>
</evidence>
<evidence type="ECO:0008006" key="4">
    <source>
        <dbReference type="Google" id="ProtNLM"/>
    </source>
</evidence>
<dbReference type="PANTHER" id="PTHR31414">
    <property type="entry name" value="TRANSMEMBRANE PROTEIN DDB_G0292058"/>
    <property type="match status" value="1"/>
</dbReference>
<sequence length="615" mass="69280">MLLIQHVFEQLKLFFSLLSLCVYVQSTQTLFKFLKELLTFFIIFLTFLKAIKEQESLKLTITMLPKWPMLLSLLAIFIFFSSFTHGGSQSHFQSPPLPDEYREEKNEDNVVFSRLFAEGPNVVVEPPVQSSSLLLAAKRTYRKDPLNGFNRYTGGWNIDDRHYWASVAFTAAPFFITALIWFVIFGLCLLLICVCSRCYKREPYGYSPMAYALSLIFLVLFTIAAIIGCVILYTGQEKFHSSTINTLDYVVHQANDTADNLMNVSVYLAAAKQLSVDRILIPANVQTDIDYVQTKITSSASTLSTKTADNKDDIEHLIESVRVALIILSIAMLTLTFLGLVFSIFGMQIFVYILVIFGWILITGTLILCGIFLVLHNVTADTCVAMDEWIQNPTARTALDDILPCVDYATAQETLTKSKEVSYNLVDIVNQVITNVSNINFSPNFAPFYYNQSGPVLPILCNLFNPDLTSHNCGPAEVDLDNATQVLNNYVCQVSPSGICITPGRLTPTLYSQMAAAVNMSSGLYHYSPFLVELQNCDFVRETFGDIYNIHCPGLLQYSKRVYVGLVMVTIAVLLSVTFWIIYARERRHRVHKKEPMSKLDEGVEVKGDKPTHEE</sequence>
<keyword evidence="1" id="KW-0472">Membrane</keyword>
<dbReference type="Gramene" id="PHT79073">
    <property type="protein sequence ID" value="PHT79073"/>
    <property type="gene ID" value="T459_17125"/>
</dbReference>
<comment type="caution">
    <text evidence="2">The sequence shown here is derived from an EMBL/GenBank/DDBJ whole genome shotgun (WGS) entry which is preliminary data.</text>
</comment>
<keyword evidence="1" id="KW-0812">Transmembrane</keyword>
<keyword evidence="1" id="KW-1133">Transmembrane helix</keyword>
<dbReference type="AlphaFoldDB" id="A0A2G2ZAN6"/>
<proteinExistence type="predicted"/>
<gene>
    <name evidence="2" type="ORF">T459_17125</name>
</gene>
<feature type="transmembrane region" description="Helical" evidence="1">
    <location>
        <begin position="323"/>
        <end position="342"/>
    </location>
</feature>
<dbReference type="Proteomes" id="UP000222542">
    <property type="component" value="Unassembled WGS sequence"/>
</dbReference>
<keyword evidence="3" id="KW-1185">Reference proteome</keyword>
<evidence type="ECO:0000256" key="1">
    <source>
        <dbReference type="SAM" id="Phobius"/>
    </source>
</evidence>
<dbReference type="PANTHER" id="PTHR31414:SF17">
    <property type="entry name" value="TRANSMEMBRANE PROTEIN"/>
    <property type="match status" value="1"/>
</dbReference>
<feature type="transmembrane region" description="Helical" evidence="1">
    <location>
        <begin position="211"/>
        <end position="233"/>
    </location>
</feature>
<reference evidence="2 3" key="2">
    <citation type="journal article" date="2017" name="Genome Biol.">
        <title>New reference genome sequences of hot pepper reveal the massive evolution of plant disease-resistance genes by retroduplication.</title>
        <authorList>
            <person name="Kim S."/>
            <person name="Park J."/>
            <person name="Yeom S.I."/>
            <person name="Kim Y.M."/>
            <person name="Seo E."/>
            <person name="Kim K.T."/>
            <person name="Kim M.S."/>
            <person name="Lee J.M."/>
            <person name="Cheong K."/>
            <person name="Shin H.S."/>
            <person name="Kim S.B."/>
            <person name="Han K."/>
            <person name="Lee J."/>
            <person name="Park M."/>
            <person name="Lee H.A."/>
            <person name="Lee H.Y."/>
            <person name="Lee Y."/>
            <person name="Oh S."/>
            <person name="Lee J.H."/>
            <person name="Choi E."/>
            <person name="Choi E."/>
            <person name="Lee S.E."/>
            <person name="Jeon J."/>
            <person name="Kim H."/>
            <person name="Choi G."/>
            <person name="Song H."/>
            <person name="Lee J."/>
            <person name="Lee S.C."/>
            <person name="Kwon J.K."/>
            <person name="Lee H.Y."/>
            <person name="Koo N."/>
            <person name="Hong Y."/>
            <person name="Kim R.W."/>
            <person name="Kang W.H."/>
            <person name="Huh J.H."/>
            <person name="Kang B.C."/>
            <person name="Yang T.J."/>
            <person name="Lee Y.H."/>
            <person name="Bennetzen J.L."/>
            <person name="Choi D."/>
        </authorList>
    </citation>
    <scope>NUCLEOTIDE SEQUENCE [LARGE SCALE GENOMIC DNA]</scope>
    <source>
        <strain evidence="3">cv. CM334</strain>
    </source>
</reference>
<feature type="transmembrane region" description="Helical" evidence="1">
    <location>
        <begin position="31"/>
        <end position="48"/>
    </location>
</feature>
<protein>
    <recommendedName>
        <fullName evidence="4">Transmembrane protein</fullName>
    </recommendedName>
</protein>
<feature type="transmembrane region" description="Helical" evidence="1">
    <location>
        <begin position="349"/>
        <end position="375"/>
    </location>
</feature>
<dbReference type="OMA" id="TFWIIYA"/>
<name>A0A2G2ZAN6_CAPAN</name>
<feature type="transmembrane region" description="Helical" evidence="1">
    <location>
        <begin position="562"/>
        <end position="584"/>
    </location>
</feature>
<accession>A0A2G2ZAN6</accession>